<evidence type="ECO:0000313" key="3">
    <source>
        <dbReference type="EMBL" id="CAB5016859.1"/>
    </source>
</evidence>
<organism evidence="3">
    <name type="scientific">freshwater metagenome</name>
    <dbReference type="NCBI Taxonomy" id="449393"/>
    <lineage>
        <taxon>unclassified sequences</taxon>
        <taxon>metagenomes</taxon>
        <taxon>ecological metagenomes</taxon>
    </lineage>
</organism>
<protein>
    <submittedName>
        <fullName evidence="3">Unannotated protein</fullName>
    </submittedName>
</protein>
<dbReference type="InterPro" id="IPR020904">
    <property type="entry name" value="Sc_DH/Rdtase_CS"/>
</dbReference>
<dbReference type="InterPro" id="IPR002347">
    <property type="entry name" value="SDR_fam"/>
</dbReference>
<dbReference type="EMBL" id="CAFBOZ010000237">
    <property type="protein sequence ID" value="CAB5016859.1"/>
    <property type="molecule type" value="Genomic_DNA"/>
</dbReference>
<keyword evidence="2" id="KW-0560">Oxidoreductase</keyword>
<dbReference type="PANTHER" id="PTHR24321:SF8">
    <property type="entry name" value="ESTRADIOL 17-BETA-DEHYDROGENASE 8-RELATED"/>
    <property type="match status" value="1"/>
</dbReference>
<dbReference type="InterPro" id="IPR036291">
    <property type="entry name" value="NAD(P)-bd_dom_sf"/>
</dbReference>
<evidence type="ECO:0000256" key="2">
    <source>
        <dbReference type="ARBA" id="ARBA00023002"/>
    </source>
</evidence>
<dbReference type="AlphaFoldDB" id="A0A6J7QK66"/>
<dbReference type="Gene3D" id="3.40.50.720">
    <property type="entry name" value="NAD(P)-binding Rossmann-like Domain"/>
    <property type="match status" value="1"/>
</dbReference>
<dbReference type="CDD" id="cd05233">
    <property type="entry name" value="SDR_c"/>
    <property type="match status" value="1"/>
</dbReference>
<gene>
    <name evidence="3" type="ORF">UFOPK3992_01499</name>
</gene>
<sequence>MSGVAVVTGAAGGIGSATVRQLRADGMTVVALDLNGEAAAALSPESYLLDVTDADAVADVMAQVLERHGRVDVLVNNAGITGSDEATTAHETPVDEFDRVMAVNVRGPFLCSRALLPSMVAAGSGHIITIASAAGIVAFPGRFAYTTSKGAALQLARSIAIDYGHLGIRSNSICPGMVETPMTQWRLDQPELRARIEAQIPLGRVATADEIADVVSVLASGRLAYANGAPLVIDGGWISR</sequence>
<dbReference type="PRINTS" id="PR00080">
    <property type="entry name" value="SDRFAMILY"/>
</dbReference>
<name>A0A6J7QK66_9ZZZZ</name>
<evidence type="ECO:0000256" key="1">
    <source>
        <dbReference type="ARBA" id="ARBA00006484"/>
    </source>
</evidence>
<reference evidence="3" key="1">
    <citation type="submission" date="2020-05" db="EMBL/GenBank/DDBJ databases">
        <authorList>
            <person name="Chiriac C."/>
            <person name="Salcher M."/>
            <person name="Ghai R."/>
            <person name="Kavagutti S V."/>
        </authorList>
    </citation>
    <scope>NUCLEOTIDE SEQUENCE</scope>
</reference>
<dbReference type="PRINTS" id="PR00081">
    <property type="entry name" value="GDHRDH"/>
</dbReference>
<proteinExistence type="inferred from homology"/>
<comment type="similarity">
    <text evidence="1">Belongs to the short-chain dehydrogenases/reductases (SDR) family.</text>
</comment>
<accession>A0A6J7QK66</accession>
<dbReference type="FunFam" id="3.40.50.720:FF:000084">
    <property type="entry name" value="Short-chain dehydrogenase reductase"/>
    <property type="match status" value="1"/>
</dbReference>
<dbReference type="GO" id="GO:0016491">
    <property type="term" value="F:oxidoreductase activity"/>
    <property type="evidence" value="ECO:0007669"/>
    <property type="project" value="UniProtKB-KW"/>
</dbReference>
<dbReference type="SUPFAM" id="SSF51735">
    <property type="entry name" value="NAD(P)-binding Rossmann-fold domains"/>
    <property type="match status" value="1"/>
</dbReference>
<dbReference type="PANTHER" id="PTHR24321">
    <property type="entry name" value="DEHYDROGENASES, SHORT CHAIN"/>
    <property type="match status" value="1"/>
</dbReference>
<dbReference type="PROSITE" id="PS00061">
    <property type="entry name" value="ADH_SHORT"/>
    <property type="match status" value="1"/>
</dbReference>
<dbReference type="Pfam" id="PF13561">
    <property type="entry name" value="adh_short_C2"/>
    <property type="match status" value="1"/>
</dbReference>